<protein>
    <submittedName>
        <fullName evidence="1">Uncharacterized protein</fullName>
    </submittedName>
</protein>
<sequence>MARGENLAPFVQSFKLYLPLKEYKTGSDKEYSRTRVVLTCVAGSSFTETGEVVYNVPLADSNYVTTYTEGFHRCPNGKETPNPYSLCDNLPTICDTSTRVTPKPEVLMPTILSTWKISFTKVSGGEDLTWNAPNAATNLLII</sequence>
<dbReference type="AlphaFoldDB" id="A0A3M6U414"/>
<keyword evidence="2" id="KW-1185">Reference proteome</keyword>
<gene>
    <name evidence="1" type="ORF">pdam_00011003</name>
</gene>
<dbReference type="EMBL" id="RCHS01002278">
    <property type="protein sequence ID" value="RMX48425.1"/>
    <property type="molecule type" value="Genomic_DNA"/>
</dbReference>
<evidence type="ECO:0000313" key="2">
    <source>
        <dbReference type="Proteomes" id="UP000275408"/>
    </source>
</evidence>
<proteinExistence type="predicted"/>
<accession>A0A3M6U414</accession>
<reference evidence="1 2" key="1">
    <citation type="journal article" date="2018" name="Sci. Rep.">
        <title>Comparative analysis of the Pocillopora damicornis genome highlights role of immune system in coral evolution.</title>
        <authorList>
            <person name="Cunning R."/>
            <person name="Bay R.A."/>
            <person name="Gillette P."/>
            <person name="Baker A.C."/>
            <person name="Traylor-Knowles N."/>
        </authorList>
    </citation>
    <scope>NUCLEOTIDE SEQUENCE [LARGE SCALE GENOMIC DNA]</scope>
    <source>
        <strain evidence="1">RSMAS</strain>
        <tissue evidence="1">Whole animal</tissue>
    </source>
</reference>
<organism evidence="1 2">
    <name type="scientific">Pocillopora damicornis</name>
    <name type="common">Cauliflower coral</name>
    <name type="synonym">Millepora damicornis</name>
    <dbReference type="NCBI Taxonomy" id="46731"/>
    <lineage>
        <taxon>Eukaryota</taxon>
        <taxon>Metazoa</taxon>
        <taxon>Cnidaria</taxon>
        <taxon>Anthozoa</taxon>
        <taxon>Hexacorallia</taxon>
        <taxon>Scleractinia</taxon>
        <taxon>Astrocoeniina</taxon>
        <taxon>Pocilloporidae</taxon>
        <taxon>Pocillopora</taxon>
    </lineage>
</organism>
<comment type="caution">
    <text evidence="1">The sequence shown here is derived from an EMBL/GenBank/DDBJ whole genome shotgun (WGS) entry which is preliminary data.</text>
</comment>
<dbReference type="Proteomes" id="UP000275408">
    <property type="component" value="Unassembled WGS sequence"/>
</dbReference>
<name>A0A3M6U414_POCDA</name>
<evidence type="ECO:0000313" key="1">
    <source>
        <dbReference type="EMBL" id="RMX48425.1"/>
    </source>
</evidence>
<dbReference type="OrthoDB" id="5955502at2759"/>